<dbReference type="InterPro" id="IPR053932">
    <property type="entry name" value="GeBP-like_DBD"/>
</dbReference>
<dbReference type="Proteomes" id="UP000426265">
    <property type="component" value="Unassembled WGS sequence"/>
</dbReference>
<sequence>MDKANTNRSKKEVCGGSGEAKQLERNGRTKERMIDFKAVTGHNPSDDMNGAYNFLHEYISVDVYSYEFVEKMKSLKKKLMEKMGINAKDLSSSIGSELLKLIWGYDVKSAVEYNLLKIEQANFTSHPQISFNNSEPKKTNL</sequence>
<proteinExistence type="inferred from homology"/>
<organism evidence="4 5">
    <name type="scientific">Arabidopsis thaliana</name>
    <name type="common">Mouse-ear cress</name>
    <dbReference type="NCBI Taxonomy" id="3702"/>
    <lineage>
        <taxon>Eukaryota</taxon>
        <taxon>Viridiplantae</taxon>
        <taxon>Streptophyta</taxon>
        <taxon>Embryophyta</taxon>
        <taxon>Tracheophyta</taxon>
        <taxon>Spermatophyta</taxon>
        <taxon>Magnoliopsida</taxon>
        <taxon>eudicotyledons</taxon>
        <taxon>Gunneridae</taxon>
        <taxon>Pentapetalae</taxon>
        <taxon>rosids</taxon>
        <taxon>malvids</taxon>
        <taxon>Brassicales</taxon>
        <taxon>Brassicaceae</taxon>
        <taxon>Camelineae</taxon>
        <taxon>Arabidopsis</taxon>
    </lineage>
</organism>
<evidence type="ECO:0000256" key="2">
    <source>
        <dbReference type="SAM" id="MobiDB-lite"/>
    </source>
</evidence>
<dbReference type="AlphaFoldDB" id="A0A654G708"/>
<dbReference type="EMBL" id="CACRSJ010000110">
    <property type="protein sequence ID" value="VYS68968.1"/>
    <property type="molecule type" value="Genomic_DNA"/>
</dbReference>
<evidence type="ECO:0000256" key="1">
    <source>
        <dbReference type="ARBA" id="ARBA00010820"/>
    </source>
</evidence>
<protein>
    <recommendedName>
        <fullName evidence="3">Glabrous enhancer-binding protein-like DBD domain-containing protein</fullName>
    </recommendedName>
</protein>
<dbReference type="ExpressionAtlas" id="A0A654G708">
    <property type="expression patterns" value="baseline and differential"/>
</dbReference>
<dbReference type="Pfam" id="PF04504">
    <property type="entry name" value="GeBP-like_DBD"/>
    <property type="match status" value="1"/>
</dbReference>
<feature type="compositionally biased region" description="Basic and acidic residues" evidence="2">
    <location>
        <begin position="1"/>
        <end position="13"/>
    </location>
</feature>
<evidence type="ECO:0000313" key="5">
    <source>
        <dbReference type="Proteomes" id="UP000426265"/>
    </source>
</evidence>
<feature type="domain" description="Glabrous enhancer-binding protein-like DBD" evidence="3">
    <location>
        <begin position="31"/>
        <end position="92"/>
    </location>
</feature>
<comment type="similarity">
    <text evidence="1">Belongs to the GeBP family.</text>
</comment>
<accession>A0A654G708</accession>
<gene>
    <name evidence="4" type="ORF">AN1_LOCUS24355</name>
</gene>
<reference evidence="4 5" key="1">
    <citation type="submission" date="2019-11" db="EMBL/GenBank/DDBJ databases">
        <authorList>
            <person name="Jiao W.-B."/>
            <person name="Schneeberger K."/>
        </authorList>
    </citation>
    <scope>NUCLEOTIDE SEQUENCE [LARGE SCALE GENOMIC DNA]</scope>
    <source>
        <strain evidence="5">cv. An-1</strain>
    </source>
</reference>
<evidence type="ECO:0000259" key="3">
    <source>
        <dbReference type="Pfam" id="PF04504"/>
    </source>
</evidence>
<feature type="region of interest" description="Disordered" evidence="2">
    <location>
        <begin position="1"/>
        <end position="27"/>
    </location>
</feature>
<name>A0A654G708_ARATH</name>
<evidence type="ECO:0000313" key="4">
    <source>
        <dbReference type="EMBL" id="VYS68968.1"/>
    </source>
</evidence>